<keyword evidence="4 14" id="KW-0812">Transmembrane</keyword>
<comment type="function">
    <text evidence="14">Acts as a processive, ATP-dependent zinc metallopeptidase for both cytoplasmic and membrane proteins. Plays a role in the quality control of integral membrane proteins.</text>
</comment>
<evidence type="ECO:0000256" key="7">
    <source>
        <dbReference type="ARBA" id="ARBA00022801"/>
    </source>
</evidence>
<dbReference type="InterPro" id="IPR000642">
    <property type="entry name" value="Peptidase_M41"/>
</dbReference>
<evidence type="ECO:0000259" key="16">
    <source>
        <dbReference type="SMART" id="SM00382"/>
    </source>
</evidence>
<dbReference type="Pfam" id="PF06480">
    <property type="entry name" value="FtsH_ext"/>
    <property type="match status" value="1"/>
</dbReference>
<keyword evidence="5 14" id="KW-0479">Metal-binding</keyword>
<dbReference type="Gene3D" id="3.30.720.210">
    <property type="match status" value="1"/>
</dbReference>
<dbReference type="InterPro" id="IPR003593">
    <property type="entry name" value="AAA+_ATPase"/>
</dbReference>
<evidence type="ECO:0000256" key="13">
    <source>
        <dbReference type="ARBA" id="ARBA00061570"/>
    </source>
</evidence>
<dbReference type="GO" id="GO:0016887">
    <property type="term" value="F:ATP hydrolysis activity"/>
    <property type="evidence" value="ECO:0007669"/>
    <property type="project" value="UniProtKB-UniRule"/>
</dbReference>
<keyword evidence="3 14" id="KW-0645">Protease</keyword>
<dbReference type="Gene3D" id="3.40.50.300">
    <property type="entry name" value="P-loop containing nucleotide triphosphate hydrolases"/>
    <property type="match status" value="1"/>
</dbReference>
<evidence type="ECO:0000256" key="2">
    <source>
        <dbReference type="ARBA" id="ARBA00010044"/>
    </source>
</evidence>
<keyword evidence="9 14" id="KW-0067">ATP-binding</keyword>
<dbReference type="InterPro" id="IPR050928">
    <property type="entry name" value="ATP-dep_Zn_Metalloprotease"/>
</dbReference>
<keyword evidence="8 14" id="KW-0862">Zinc</keyword>
<dbReference type="Pfam" id="PF00004">
    <property type="entry name" value="AAA"/>
    <property type="match status" value="1"/>
</dbReference>
<comment type="subunit">
    <text evidence="14">Homohexamer.</text>
</comment>
<keyword evidence="6 14" id="KW-0547">Nucleotide-binding</keyword>
<dbReference type="HAMAP" id="MF_01458">
    <property type="entry name" value="FtsH"/>
    <property type="match status" value="1"/>
</dbReference>
<dbReference type="PANTHER" id="PTHR43655:SF2">
    <property type="entry name" value="AFG3 LIKE MATRIX AAA PEPTIDASE SUBUNIT 2, ISOFORM A"/>
    <property type="match status" value="1"/>
</dbReference>
<dbReference type="GO" id="GO:0008270">
    <property type="term" value="F:zinc ion binding"/>
    <property type="evidence" value="ECO:0007669"/>
    <property type="project" value="UniProtKB-UniRule"/>
</dbReference>
<dbReference type="InterPro" id="IPR037219">
    <property type="entry name" value="Peptidase_M41-like"/>
</dbReference>
<sequence>MDKKNKTRKSRFSIGYIFLFLAVMYVAQMFLSPKAEEISYSQFRLYLKNGYISDCTVGQNIIRGNYKKLSVEGDKEEKIAFVTVPVQDAELVNELESQKVRFKGAVENNFLKNILMWWVFPFGIMALGWLFLFKKVGGVGSPFMSFGKAKIKLYSDNGSQKTTFIDVAGCDEAKEELKEIIDFLSYPERFQKLGGKIPKGVLLIGPPGTGKTLLARAVAGEAGVPFFSISGSDFVEMFVGMGAARVRDMFEQAKAKAPCIIFIDEIDSVGRQRGTGLGGGHDEREQTLNQLLAEMDGFNAQKGVIIIAATNRPDVLDNALLRPGRFDRQVTVDRPDLIGREAVLSVHAKNVKIDADVSLKVIAKRTAGFSGADLANVINEAALLAARYNKTSVGMDELESSIDRVLAGPERKSRIMSDSEKNTVALHEAGHTLIAALLPNTDPVHKVSIIPRGTAALGYTMQLPLEDKYLTTEPEILDTLCVLLGGRAAEELILEKISTGAQNDLEKASQLARSYVCRFGMSRKLGPQTFGRQSGNIFLGHDLVQEKEYSEKTAIVIDEEVTKIIMESYDRVKKLLNENREKLSLLSKTLEEEEVLDGDQVLELLHIERKHQRTNRETEIAPIDQPRQNLQYLQKSTENRDTPHVI</sequence>
<comment type="caution">
    <text evidence="17">The sequence shown here is derived from an EMBL/GenBank/DDBJ whole genome shotgun (WGS) entry which is preliminary data.</text>
</comment>
<dbReference type="GO" id="GO:0030163">
    <property type="term" value="P:protein catabolic process"/>
    <property type="evidence" value="ECO:0007669"/>
    <property type="project" value="UniProtKB-UniRule"/>
</dbReference>
<dbReference type="EMBL" id="LAQJ01000110">
    <property type="protein sequence ID" value="KKO20353.1"/>
    <property type="molecule type" value="Genomic_DNA"/>
</dbReference>
<accession>A0A0M2UWA3</accession>
<evidence type="ECO:0000256" key="11">
    <source>
        <dbReference type="ARBA" id="ARBA00023049"/>
    </source>
</evidence>
<evidence type="ECO:0000313" key="17">
    <source>
        <dbReference type="EMBL" id="KKO20353.1"/>
    </source>
</evidence>
<keyword evidence="10 14" id="KW-1133">Transmembrane helix</keyword>
<proteinExistence type="inferred from homology"/>
<feature type="transmembrane region" description="Helical" evidence="14">
    <location>
        <begin position="114"/>
        <end position="133"/>
    </location>
</feature>
<evidence type="ECO:0000313" key="18">
    <source>
        <dbReference type="Proteomes" id="UP000034954"/>
    </source>
</evidence>
<protein>
    <recommendedName>
        <fullName evidence="14">ATP-dependent zinc metalloprotease FtsH</fullName>
        <ecNumber evidence="14">3.4.24.-</ecNumber>
    </recommendedName>
</protein>
<dbReference type="SMART" id="SM00382">
    <property type="entry name" value="AAA"/>
    <property type="match status" value="1"/>
</dbReference>
<dbReference type="Gene3D" id="1.10.8.60">
    <property type="match status" value="1"/>
</dbReference>
<feature type="binding site" evidence="14">
    <location>
        <position position="427"/>
    </location>
    <ligand>
        <name>Zn(2+)</name>
        <dbReference type="ChEBI" id="CHEBI:29105"/>
        <note>catalytic</note>
    </ligand>
</feature>
<evidence type="ECO:0000256" key="12">
    <source>
        <dbReference type="ARBA" id="ARBA00023136"/>
    </source>
</evidence>
<dbReference type="NCBIfam" id="TIGR01241">
    <property type="entry name" value="FtsH_fam"/>
    <property type="match status" value="1"/>
</dbReference>
<comment type="similarity">
    <text evidence="15">Belongs to the AAA ATPase family.</text>
</comment>
<feature type="binding site" evidence="14">
    <location>
        <position position="504"/>
    </location>
    <ligand>
        <name>Zn(2+)</name>
        <dbReference type="ChEBI" id="CHEBI:29105"/>
        <note>catalytic</note>
    </ligand>
</feature>
<dbReference type="PANTHER" id="PTHR43655">
    <property type="entry name" value="ATP-DEPENDENT PROTEASE"/>
    <property type="match status" value="1"/>
</dbReference>
<dbReference type="AlphaFoldDB" id="A0A0M2UWA3"/>
<feature type="binding site" evidence="14">
    <location>
        <begin position="205"/>
        <end position="212"/>
    </location>
    <ligand>
        <name>ATP</name>
        <dbReference type="ChEBI" id="CHEBI:30616"/>
    </ligand>
</feature>
<keyword evidence="14" id="KW-1003">Cell membrane</keyword>
<reference evidence="17 18" key="1">
    <citation type="journal article" date="2013" name="BMC Microbiol.">
        <title>Identification of the type II cytochrome c maturation pathway in anammox bacteria by comparative genomics.</title>
        <authorList>
            <person name="Ferousi C."/>
            <person name="Speth D.R."/>
            <person name="Reimann J."/>
            <person name="Op den Camp H.J."/>
            <person name="Allen J.W."/>
            <person name="Keltjens J.T."/>
            <person name="Jetten M.S."/>
        </authorList>
    </citation>
    <scope>NUCLEOTIDE SEQUENCE [LARGE SCALE GENOMIC DNA]</scope>
    <source>
        <strain evidence="17">RU1</strain>
    </source>
</reference>
<comment type="similarity">
    <text evidence="2 14">In the C-terminal section; belongs to the peptidase M41 family.</text>
</comment>
<comment type="subcellular location">
    <subcellularLocation>
        <location evidence="14">Cell membrane</location>
        <topology evidence="14">Multi-pass membrane protein</topology>
        <orientation evidence="14">Cytoplasmic side</orientation>
    </subcellularLocation>
    <subcellularLocation>
        <location evidence="1">Membrane</location>
    </subcellularLocation>
</comment>
<comment type="similarity">
    <text evidence="13 14">In the central section; belongs to the AAA ATPase family.</text>
</comment>
<dbReference type="Proteomes" id="UP000034954">
    <property type="component" value="Unassembled WGS sequence"/>
</dbReference>
<keyword evidence="7 14" id="KW-0378">Hydrolase</keyword>
<evidence type="ECO:0000256" key="10">
    <source>
        <dbReference type="ARBA" id="ARBA00022989"/>
    </source>
</evidence>
<organism evidence="17 18">
    <name type="scientific">Candidatus Brocadia fulgida</name>
    <dbReference type="NCBI Taxonomy" id="380242"/>
    <lineage>
        <taxon>Bacteria</taxon>
        <taxon>Pseudomonadati</taxon>
        <taxon>Planctomycetota</taxon>
        <taxon>Candidatus Brocadiia</taxon>
        <taxon>Candidatus Brocadiales</taxon>
        <taxon>Candidatus Brocadiaceae</taxon>
        <taxon>Candidatus Brocadia</taxon>
    </lineage>
</organism>
<dbReference type="GO" id="GO:0006508">
    <property type="term" value="P:proteolysis"/>
    <property type="evidence" value="ECO:0007669"/>
    <property type="project" value="UniProtKB-KW"/>
</dbReference>
<dbReference type="SUPFAM" id="SSF140990">
    <property type="entry name" value="FtsH protease domain-like"/>
    <property type="match status" value="1"/>
</dbReference>
<evidence type="ECO:0000256" key="1">
    <source>
        <dbReference type="ARBA" id="ARBA00004370"/>
    </source>
</evidence>
<dbReference type="GO" id="GO:0005886">
    <property type="term" value="C:plasma membrane"/>
    <property type="evidence" value="ECO:0007669"/>
    <property type="project" value="UniProtKB-SubCell"/>
</dbReference>
<dbReference type="GO" id="GO:0005524">
    <property type="term" value="F:ATP binding"/>
    <property type="evidence" value="ECO:0007669"/>
    <property type="project" value="UniProtKB-UniRule"/>
</dbReference>
<dbReference type="EC" id="3.4.24.-" evidence="14"/>
<dbReference type="GO" id="GO:0004176">
    <property type="term" value="F:ATP-dependent peptidase activity"/>
    <property type="evidence" value="ECO:0007669"/>
    <property type="project" value="InterPro"/>
</dbReference>
<dbReference type="CDD" id="cd19501">
    <property type="entry name" value="RecA-like_FtsH"/>
    <property type="match status" value="1"/>
</dbReference>
<evidence type="ECO:0000256" key="8">
    <source>
        <dbReference type="ARBA" id="ARBA00022833"/>
    </source>
</evidence>
<dbReference type="InterPro" id="IPR005936">
    <property type="entry name" value="FtsH"/>
</dbReference>
<dbReference type="FunFam" id="1.10.8.60:FF:000001">
    <property type="entry name" value="ATP-dependent zinc metalloprotease FtsH"/>
    <property type="match status" value="1"/>
</dbReference>
<feature type="domain" description="AAA+ ATPase" evidence="16">
    <location>
        <begin position="197"/>
        <end position="336"/>
    </location>
</feature>
<evidence type="ECO:0000256" key="4">
    <source>
        <dbReference type="ARBA" id="ARBA00022692"/>
    </source>
</evidence>
<evidence type="ECO:0000256" key="3">
    <source>
        <dbReference type="ARBA" id="ARBA00022670"/>
    </source>
</evidence>
<comment type="cofactor">
    <cofactor evidence="14">
        <name>Zn(2+)</name>
        <dbReference type="ChEBI" id="CHEBI:29105"/>
    </cofactor>
    <text evidence="14">Binds 1 zinc ion per subunit.</text>
</comment>
<dbReference type="Gene3D" id="1.20.58.760">
    <property type="entry name" value="Peptidase M41"/>
    <property type="match status" value="1"/>
</dbReference>
<dbReference type="InterPro" id="IPR003960">
    <property type="entry name" value="ATPase_AAA_CS"/>
</dbReference>
<dbReference type="PROSITE" id="PS00674">
    <property type="entry name" value="AAA"/>
    <property type="match status" value="1"/>
</dbReference>
<feature type="active site" evidence="14">
    <location>
        <position position="428"/>
    </location>
</feature>
<dbReference type="SUPFAM" id="SSF52540">
    <property type="entry name" value="P-loop containing nucleoside triphosphate hydrolases"/>
    <property type="match status" value="1"/>
</dbReference>
<dbReference type="FunFam" id="1.20.58.760:FF:000001">
    <property type="entry name" value="ATP-dependent zinc metalloprotease FtsH"/>
    <property type="match status" value="1"/>
</dbReference>
<dbReference type="InterPro" id="IPR011546">
    <property type="entry name" value="Pept_M41_FtsH_extracell"/>
</dbReference>
<feature type="transmembrane region" description="Helical" evidence="14">
    <location>
        <begin position="12"/>
        <end position="31"/>
    </location>
</feature>
<dbReference type="GO" id="GO:0004222">
    <property type="term" value="F:metalloendopeptidase activity"/>
    <property type="evidence" value="ECO:0007669"/>
    <property type="project" value="InterPro"/>
</dbReference>
<keyword evidence="12 14" id="KW-0472">Membrane</keyword>
<keyword evidence="18" id="KW-1185">Reference proteome</keyword>
<dbReference type="InterPro" id="IPR041569">
    <property type="entry name" value="AAA_lid_3"/>
</dbReference>
<dbReference type="Pfam" id="PF17862">
    <property type="entry name" value="AAA_lid_3"/>
    <property type="match status" value="1"/>
</dbReference>
<dbReference type="PATRIC" id="fig|380242.3.peg.1147"/>
<evidence type="ECO:0000256" key="5">
    <source>
        <dbReference type="ARBA" id="ARBA00022723"/>
    </source>
</evidence>
<evidence type="ECO:0000256" key="9">
    <source>
        <dbReference type="ARBA" id="ARBA00022840"/>
    </source>
</evidence>
<dbReference type="InterPro" id="IPR003959">
    <property type="entry name" value="ATPase_AAA_core"/>
</dbReference>
<gene>
    <name evidence="14" type="primary">ftsH</name>
    <name evidence="17" type="ORF">BROFUL_00910</name>
</gene>
<evidence type="ECO:0000256" key="15">
    <source>
        <dbReference type="RuleBase" id="RU003651"/>
    </source>
</evidence>
<keyword evidence="11 14" id="KW-0482">Metalloprotease</keyword>
<evidence type="ECO:0000256" key="14">
    <source>
        <dbReference type="HAMAP-Rule" id="MF_01458"/>
    </source>
</evidence>
<dbReference type="InterPro" id="IPR027417">
    <property type="entry name" value="P-loop_NTPase"/>
</dbReference>
<dbReference type="FunFam" id="3.40.50.300:FF:000001">
    <property type="entry name" value="ATP-dependent zinc metalloprotease FtsH"/>
    <property type="match status" value="1"/>
</dbReference>
<evidence type="ECO:0000256" key="6">
    <source>
        <dbReference type="ARBA" id="ARBA00022741"/>
    </source>
</evidence>
<name>A0A0M2UWA3_9BACT</name>
<dbReference type="Pfam" id="PF01434">
    <property type="entry name" value="Peptidase_M41"/>
    <property type="match status" value="1"/>
</dbReference>
<feature type="binding site" evidence="14">
    <location>
        <position position="431"/>
    </location>
    <ligand>
        <name>Zn(2+)</name>
        <dbReference type="ChEBI" id="CHEBI:29105"/>
        <note>catalytic</note>
    </ligand>
</feature>